<keyword evidence="4" id="KW-0288">FMN</keyword>
<dbReference type="Pfam" id="PF01180">
    <property type="entry name" value="DHO_dh"/>
    <property type="match status" value="1"/>
</dbReference>
<dbReference type="SUPFAM" id="SSF51395">
    <property type="entry name" value="FMN-linked oxidoreductases"/>
    <property type="match status" value="1"/>
</dbReference>
<evidence type="ECO:0000256" key="6">
    <source>
        <dbReference type="ARBA" id="ARBA00023002"/>
    </source>
</evidence>
<dbReference type="Gene3D" id="2.30.26.10">
    <property type="entry name" value="Dihydroorotate Dehydrogenase A, chain A, domain 2"/>
    <property type="match status" value="1"/>
</dbReference>
<feature type="compositionally biased region" description="Basic and acidic residues" evidence="7">
    <location>
        <begin position="37"/>
        <end position="49"/>
    </location>
</feature>
<feature type="compositionally biased region" description="Polar residues" evidence="7">
    <location>
        <begin position="147"/>
        <end position="157"/>
    </location>
</feature>
<evidence type="ECO:0000256" key="2">
    <source>
        <dbReference type="ARBA" id="ARBA00004725"/>
    </source>
</evidence>
<sequence>MSSSLEVARGFRWIRRIRKKQEVKKPNTIKRCTTSISRKETHPTSREHPPPSQLSPHWIKQLNHSPYIYTSSRLQTQNRKMTEPKSPYHLPPFSISPPLVNSSNPWASDESQLLALYQCPHTGAVTTRTSLLEAFSQDTSKHQHTFFSPQLGHSTIPSLHPDSKGEESHTTAENEEYQDPTSSLNTYGYSPHPFTQYLTWLRKFRDSNLLTGILDPQTGVRKRKPFIISTTGPPSEIHTHLTALLTLQNEPLTLSSRQREGEGLEVLLEINLSCPNIPGKPPPAYHPPLLLEYLVAIEEAKSSFLATRAKERGDDAISHGVHVGLKTPPFTYTTQFTSLLSLPGFSKSISFITAVNTLGGCLLLSSSGQNALGSENGWGIGGMAGSALHPIALGNVRTLRQLLDSDEDEGLKNIKIVGVGGVRDRAGFERIRGVGADVVGVGTEFGRGGVRVFGRIGGEESGRL</sequence>
<organism evidence="9 10">
    <name type="scientific">Hymenoscyphus fraxineus</name>
    <dbReference type="NCBI Taxonomy" id="746836"/>
    <lineage>
        <taxon>Eukaryota</taxon>
        <taxon>Fungi</taxon>
        <taxon>Dikarya</taxon>
        <taxon>Ascomycota</taxon>
        <taxon>Pezizomycotina</taxon>
        <taxon>Leotiomycetes</taxon>
        <taxon>Helotiales</taxon>
        <taxon>Helotiaceae</taxon>
        <taxon>Hymenoscyphus</taxon>
    </lineage>
</organism>
<protein>
    <recommendedName>
        <fullName evidence="8">Dihydroorotate dehydrogenase catalytic domain-containing protein</fullName>
    </recommendedName>
</protein>
<dbReference type="InterPro" id="IPR005720">
    <property type="entry name" value="Dihydroorotate_DH_cat"/>
</dbReference>
<comment type="cofactor">
    <cofactor evidence="1">
        <name>FMN</name>
        <dbReference type="ChEBI" id="CHEBI:58210"/>
    </cofactor>
</comment>
<evidence type="ECO:0000313" key="9">
    <source>
        <dbReference type="EMBL" id="CAG8956955.1"/>
    </source>
</evidence>
<evidence type="ECO:0000256" key="7">
    <source>
        <dbReference type="SAM" id="MobiDB-lite"/>
    </source>
</evidence>
<evidence type="ECO:0000256" key="4">
    <source>
        <dbReference type="ARBA" id="ARBA00022643"/>
    </source>
</evidence>
<dbReference type="OrthoDB" id="14784at2759"/>
<dbReference type="InterPro" id="IPR013785">
    <property type="entry name" value="Aldolase_TIM"/>
</dbReference>
<keyword evidence="5" id="KW-0665">Pyrimidine biosynthesis</keyword>
<accession>A0A9N9L3B3</accession>
<dbReference type="InterPro" id="IPR023359">
    <property type="entry name" value="Dihydro_DH_chainA_dom2"/>
</dbReference>
<dbReference type="AlphaFoldDB" id="A0A9N9L3B3"/>
<keyword evidence="10" id="KW-1185">Reference proteome</keyword>
<name>A0A9N9L3B3_9HELO</name>
<comment type="caution">
    <text evidence="9">The sequence shown here is derived from an EMBL/GenBank/DDBJ whole genome shotgun (WGS) entry which is preliminary data.</text>
</comment>
<reference evidence="9" key="1">
    <citation type="submission" date="2021-07" db="EMBL/GenBank/DDBJ databases">
        <authorList>
            <person name="Durling M."/>
        </authorList>
    </citation>
    <scope>NUCLEOTIDE SEQUENCE</scope>
</reference>
<dbReference type="GO" id="GO:0004152">
    <property type="term" value="F:dihydroorotate dehydrogenase activity"/>
    <property type="evidence" value="ECO:0007669"/>
    <property type="project" value="TreeGrafter"/>
</dbReference>
<feature type="domain" description="Dihydroorotate dehydrogenase catalytic" evidence="8">
    <location>
        <begin position="267"/>
        <end position="456"/>
    </location>
</feature>
<evidence type="ECO:0000256" key="1">
    <source>
        <dbReference type="ARBA" id="ARBA00001917"/>
    </source>
</evidence>
<dbReference type="EMBL" id="CAJVRL010000075">
    <property type="protein sequence ID" value="CAG8956955.1"/>
    <property type="molecule type" value="Genomic_DNA"/>
</dbReference>
<gene>
    <name evidence="9" type="ORF">HYFRA_00012006</name>
</gene>
<dbReference type="Proteomes" id="UP000696280">
    <property type="component" value="Unassembled WGS sequence"/>
</dbReference>
<keyword evidence="6" id="KW-0560">Oxidoreductase</keyword>
<dbReference type="GO" id="GO:0006221">
    <property type="term" value="P:pyrimidine nucleotide biosynthetic process"/>
    <property type="evidence" value="ECO:0007669"/>
    <property type="project" value="UniProtKB-KW"/>
</dbReference>
<dbReference type="Gene3D" id="3.20.20.70">
    <property type="entry name" value="Aldolase class I"/>
    <property type="match status" value="1"/>
</dbReference>
<dbReference type="GO" id="GO:0005737">
    <property type="term" value="C:cytoplasm"/>
    <property type="evidence" value="ECO:0007669"/>
    <property type="project" value="InterPro"/>
</dbReference>
<evidence type="ECO:0000259" key="8">
    <source>
        <dbReference type="Pfam" id="PF01180"/>
    </source>
</evidence>
<evidence type="ECO:0000313" key="10">
    <source>
        <dbReference type="Proteomes" id="UP000696280"/>
    </source>
</evidence>
<dbReference type="PANTHER" id="PTHR48109:SF1">
    <property type="entry name" value="DIHYDROOROTATE DEHYDROGENASE (FUMARATE)"/>
    <property type="match status" value="1"/>
</dbReference>
<proteinExistence type="predicted"/>
<feature type="compositionally biased region" description="Basic and acidic residues" evidence="7">
    <location>
        <begin position="161"/>
        <end position="172"/>
    </location>
</feature>
<feature type="region of interest" description="Disordered" evidence="7">
    <location>
        <begin position="32"/>
        <end position="56"/>
    </location>
</feature>
<feature type="region of interest" description="Disordered" evidence="7">
    <location>
        <begin position="147"/>
        <end position="188"/>
    </location>
</feature>
<evidence type="ECO:0000256" key="3">
    <source>
        <dbReference type="ARBA" id="ARBA00022630"/>
    </source>
</evidence>
<evidence type="ECO:0000256" key="5">
    <source>
        <dbReference type="ARBA" id="ARBA00022975"/>
    </source>
</evidence>
<feature type="compositionally biased region" description="Polar residues" evidence="7">
    <location>
        <begin position="179"/>
        <end position="188"/>
    </location>
</feature>
<dbReference type="PANTHER" id="PTHR48109">
    <property type="entry name" value="DIHYDROOROTATE DEHYDROGENASE (QUINONE), MITOCHONDRIAL-RELATED"/>
    <property type="match status" value="1"/>
</dbReference>
<dbReference type="GO" id="GO:0006207">
    <property type="term" value="P:'de novo' pyrimidine nucleobase biosynthetic process"/>
    <property type="evidence" value="ECO:0007669"/>
    <property type="project" value="TreeGrafter"/>
</dbReference>
<comment type="pathway">
    <text evidence="2">Pyrimidine metabolism; UMP biosynthesis via de novo pathway.</text>
</comment>
<dbReference type="InterPro" id="IPR050074">
    <property type="entry name" value="DHO_dehydrogenase"/>
</dbReference>
<keyword evidence="3" id="KW-0285">Flavoprotein</keyword>